<feature type="chain" id="PRO_5022247401" evidence="1">
    <location>
        <begin position="22"/>
        <end position="105"/>
    </location>
</feature>
<dbReference type="AlphaFoldDB" id="A0A553GV40"/>
<protein>
    <submittedName>
        <fullName evidence="2">DUF2388 domain-containing protein</fullName>
    </submittedName>
</protein>
<proteinExistence type="predicted"/>
<sequence length="105" mass="10714">MTPFRLLAAAVLLGLATGASASSLVGTTDTLVNALQASSDALSDVTSSLRDDKVIRAARDDAASFVASDGAIRGAHLEAALRLLRDRAPALAASDLQLAEALLVR</sequence>
<evidence type="ECO:0000313" key="2">
    <source>
        <dbReference type="EMBL" id="TRX73398.1"/>
    </source>
</evidence>
<dbReference type="InterPro" id="IPR012661">
    <property type="entry name" value="CHP02448"/>
</dbReference>
<reference evidence="2 3" key="1">
    <citation type="submission" date="2019-07" db="EMBL/GenBank/DDBJ databases">
        <title>Pseudomonas mangiferae sp. nov., isolated from bark of mango tree in Thailand.</title>
        <authorList>
            <person name="Srisuk N."/>
            <person name="Anurat P."/>
        </authorList>
    </citation>
    <scope>NUCLEOTIDE SEQUENCE [LARGE SCALE GENOMIC DNA]</scope>
    <source>
        <strain evidence="2 3">DMKU_BBB3-04</strain>
    </source>
</reference>
<dbReference type="EMBL" id="VJOY01000015">
    <property type="protein sequence ID" value="TRX73398.1"/>
    <property type="molecule type" value="Genomic_DNA"/>
</dbReference>
<feature type="signal peptide" evidence="1">
    <location>
        <begin position="1"/>
        <end position="21"/>
    </location>
</feature>
<comment type="caution">
    <text evidence="2">The sequence shown here is derived from an EMBL/GenBank/DDBJ whole genome shotgun (WGS) entry which is preliminary data.</text>
</comment>
<keyword evidence="1" id="KW-0732">Signal</keyword>
<organism evidence="2 3">
    <name type="scientific">Pseudomonas mangiferae</name>
    <dbReference type="NCBI Taxonomy" id="2593654"/>
    <lineage>
        <taxon>Bacteria</taxon>
        <taxon>Pseudomonadati</taxon>
        <taxon>Pseudomonadota</taxon>
        <taxon>Gammaproteobacteria</taxon>
        <taxon>Pseudomonadales</taxon>
        <taxon>Pseudomonadaceae</taxon>
        <taxon>Pseudomonas</taxon>
    </lineage>
</organism>
<dbReference type="Pfam" id="PF09498">
    <property type="entry name" value="DUF2388"/>
    <property type="match status" value="1"/>
</dbReference>
<gene>
    <name evidence="2" type="ORF">FM069_17495</name>
</gene>
<dbReference type="OrthoDB" id="7022011at2"/>
<dbReference type="Proteomes" id="UP000315235">
    <property type="component" value="Unassembled WGS sequence"/>
</dbReference>
<accession>A0A553GV40</accession>
<dbReference type="RefSeq" id="WP_143489665.1">
    <property type="nucleotide sequence ID" value="NZ_VJOY01000015.1"/>
</dbReference>
<evidence type="ECO:0000313" key="3">
    <source>
        <dbReference type="Proteomes" id="UP000315235"/>
    </source>
</evidence>
<dbReference type="NCBIfam" id="TIGR02448">
    <property type="entry name" value="conserverd hypothetical protein"/>
    <property type="match status" value="1"/>
</dbReference>
<name>A0A553GV40_9PSED</name>
<keyword evidence="3" id="KW-1185">Reference proteome</keyword>
<evidence type="ECO:0000256" key="1">
    <source>
        <dbReference type="SAM" id="SignalP"/>
    </source>
</evidence>